<comment type="caution">
    <text evidence="7">The sequence shown here is derived from an EMBL/GenBank/DDBJ whole genome shotgun (WGS) entry which is preliminary data.</text>
</comment>
<name>A0AAN6DUV1_9EURO</name>
<feature type="region of interest" description="Disordered" evidence="5">
    <location>
        <begin position="486"/>
        <end position="537"/>
    </location>
</feature>
<evidence type="ECO:0000256" key="4">
    <source>
        <dbReference type="ARBA" id="ARBA00023134"/>
    </source>
</evidence>
<feature type="region of interest" description="Disordered" evidence="5">
    <location>
        <begin position="372"/>
        <end position="391"/>
    </location>
</feature>
<dbReference type="AlphaFoldDB" id="A0AAN6DUV1"/>
<dbReference type="Pfam" id="PF01926">
    <property type="entry name" value="MMR_HSR1"/>
    <property type="match status" value="1"/>
</dbReference>
<accession>A0AAN6DUV1</accession>
<dbReference type="CDD" id="cd01876">
    <property type="entry name" value="YihA_EngB"/>
    <property type="match status" value="1"/>
</dbReference>
<evidence type="ECO:0000259" key="6">
    <source>
        <dbReference type="PROSITE" id="PS51706"/>
    </source>
</evidence>
<evidence type="ECO:0000256" key="3">
    <source>
        <dbReference type="ARBA" id="ARBA00022842"/>
    </source>
</evidence>
<evidence type="ECO:0000313" key="7">
    <source>
        <dbReference type="EMBL" id="KAI1612601.1"/>
    </source>
</evidence>
<dbReference type="GO" id="GO:0005739">
    <property type="term" value="C:mitochondrion"/>
    <property type="evidence" value="ECO:0007669"/>
    <property type="project" value="TreeGrafter"/>
</dbReference>
<evidence type="ECO:0000256" key="1">
    <source>
        <dbReference type="ARBA" id="ARBA00022723"/>
    </source>
</evidence>
<keyword evidence="4" id="KW-0342">GTP-binding</keyword>
<feature type="compositionally biased region" description="Low complexity" evidence="5">
    <location>
        <begin position="372"/>
        <end position="388"/>
    </location>
</feature>
<keyword evidence="8" id="KW-1185">Reference proteome</keyword>
<dbReference type="Proteomes" id="UP001203852">
    <property type="component" value="Unassembled WGS sequence"/>
</dbReference>
<dbReference type="EMBL" id="MU404354">
    <property type="protein sequence ID" value="KAI1612601.1"/>
    <property type="molecule type" value="Genomic_DNA"/>
</dbReference>
<dbReference type="SUPFAM" id="SSF52540">
    <property type="entry name" value="P-loop containing nucleoside triphosphate hydrolases"/>
    <property type="match status" value="1"/>
</dbReference>
<dbReference type="InterPro" id="IPR030393">
    <property type="entry name" value="G_ENGB_dom"/>
</dbReference>
<feature type="compositionally biased region" description="Polar residues" evidence="5">
    <location>
        <begin position="570"/>
        <end position="582"/>
    </location>
</feature>
<keyword evidence="1" id="KW-0479">Metal-binding</keyword>
<keyword evidence="2" id="KW-0547">Nucleotide-binding</keyword>
<feature type="compositionally biased region" description="Low complexity" evidence="5">
    <location>
        <begin position="524"/>
        <end position="535"/>
    </location>
</feature>
<keyword evidence="3" id="KW-0460">Magnesium</keyword>
<organism evidence="7 8">
    <name type="scientific">Exophiala viscosa</name>
    <dbReference type="NCBI Taxonomy" id="2486360"/>
    <lineage>
        <taxon>Eukaryota</taxon>
        <taxon>Fungi</taxon>
        <taxon>Dikarya</taxon>
        <taxon>Ascomycota</taxon>
        <taxon>Pezizomycotina</taxon>
        <taxon>Eurotiomycetes</taxon>
        <taxon>Chaetothyriomycetidae</taxon>
        <taxon>Chaetothyriales</taxon>
        <taxon>Herpotrichiellaceae</taxon>
        <taxon>Exophiala</taxon>
    </lineage>
</organism>
<dbReference type="InterPro" id="IPR052279">
    <property type="entry name" value="EngB_GTPase"/>
</dbReference>
<protein>
    <recommendedName>
        <fullName evidence="6">EngB-type G domain-containing protein</fullName>
    </recommendedName>
</protein>
<dbReference type="PANTHER" id="PTHR46498">
    <property type="entry name" value="GTP-BINDING PROTEIN 8"/>
    <property type="match status" value="1"/>
</dbReference>
<evidence type="ECO:0000313" key="8">
    <source>
        <dbReference type="Proteomes" id="UP001203852"/>
    </source>
</evidence>
<dbReference type="PANTHER" id="PTHR46498:SF1">
    <property type="entry name" value="GTP-BINDING PROTEIN 8"/>
    <property type="match status" value="1"/>
</dbReference>
<dbReference type="PROSITE" id="PS51706">
    <property type="entry name" value="G_ENGB"/>
    <property type="match status" value="1"/>
</dbReference>
<evidence type="ECO:0000256" key="5">
    <source>
        <dbReference type="SAM" id="MobiDB-lite"/>
    </source>
</evidence>
<feature type="domain" description="EngB-type G" evidence="6">
    <location>
        <begin position="92"/>
        <end position="272"/>
    </location>
</feature>
<dbReference type="GO" id="GO:0005525">
    <property type="term" value="F:GTP binding"/>
    <property type="evidence" value="ECO:0007669"/>
    <property type="project" value="UniProtKB-KW"/>
</dbReference>
<dbReference type="GO" id="GO:0046872">
    <property type="term" value="F:metal ion binding"/>
    <property type="evidence" value="ECO:0007669"/>
    <property type="project" value="UniProtKB-KW"/>
</dbReference>
<gene>
    <name evidence="7" type="ORF">EDD36DRAFT_240900</name>
</gene>
<sequence length="621" mass="68421">MQEYTCFPCRQIFRSRLRERLVHLQNGRRRFYASSSLSNGKPRYAESWYWETKPPTHKELAAASHFFKHHLPFRQWTGDTWRHKENQTEDLLVPEVIFLGRSNVGKSSIINALTSQDLNRVSATPGATQVMAAWTLAAKYRDGGAVPGWDGDVSAKISLVDMPGYGFGSHADWSKSIMGYLVERRNIRRAFVLLDSVHGATGADRHMIEVLRGLAIPYQIVATKCDRLVAYKGSQDEVRSALTTLRAQAQLETHYELGLGEIISVGSMQVASKGQRASKEPTTPFGLQNLQWAVLRAAGLDTYAVDKASAHGVLKNVTVNEQPTLHIEGPTRSDTSVVVESPVKEAADKGDNPSDPLLLDLSIEDFMREILTSSTPPSSASTAKISSPRTPRSAAKVYSGVMNNFLALPNDHVAPIPNKATEDDRTRAQTAIDAALQYAQKELLDDPMRLWDEPKPTKTNAASKEGLPIIPEISKKADGLNLRRERERQHVTRQPPTAASRPTVKRITPAMDAPVTKTRPGPWQQTTQAPTRATQKGVTHGIDAFEALFEEEPKGRTQRNTGKSGRGQPRATSQSKSRSQPKAPSAQPAFAGKGVVQGMDAFESMFDEGNSSSSSGKRRRR</sequence>
<dbReference type="InterPro" id="IPR027417">
    <property type="entry name" value="P-loop_NTPase"/>
</dbReference>
<proteinExistence type="predicted"/>
<evidence type="ECO:0000256" key="2">
    <source>
        <dbReference type="ARBA" id="ARBA00022741"/>
    </source>
</evidence>
<dbReference type="InterPro" id="IPR006073">
    <property type="entry name" value="GTP-bd"/>
</dbReference>
<reference evidence="7" key="1">
    <citation type="journal article" date="2022" name="bioRxiv">
        <title>Deciphering the potential niche of two novel black yeast fungi from a biological soil crust based on their genomes, phenotypes, and melanin regulation.</title>
        <authorList>
            <consortium name="DOE Joint Genome Institute"/>
            <person name="Carr E.C."/>
            <person name="Barton Q."/>
            <person name="Grambo S."/>
            <person name="Sullivan M."/>
            <person name="Renfro C.M."/>
            <person name="Kuo A."/>
            <person name="Pangilinan J."/>
            <person name="Lipzen A."/>
            <person name="Keymanesh K."/>
            <person name="Savage E."/>
            <person name="Barry K."/>
            <person name="Grigoriev I.V."/>
            <person name="Riekhof W.R."/>
            <person name="Harris S.S."/>
        </authorList>
    </citation>
    <scope>NUCLEOTIDE SEQUENCE</scope>
    <source>
        <strain evidence="7">JF 03-4F</strain>
    </source>
</reference>
<dbReference type="Gene3D" id="3.40.50.300">
    <property type="entry name" value="P-loop containing nucleotide triphosphate hydrolases"/>
    <property type="match status" value="1"/>
</dbReference>
<feature type="region of interest" description="Disordered" evidence="5">
    <location>
        <begin position="549"/>
        <end position="621"/>
    </location>
</feature>